<name>A0A8S3C6B6_9BILA</name>
<dbReference type="AlphaFoldDB" id="A0A8S3C6B6"/>
<accession>A0A8S3C6B6</accession>
<gene>
    <name evidence="1" type="ORF">GIL414_LOCUS51487</name>
</gene>
<reference evidence="1" key="1">
    <citation type="submission" date="2021-02" db="EMBL/GenBank/DDBJ databases">
        <authorList>
            <person name="Nowell W R."/>
        </authorList>
    </citation>
    <scope>NUCLEOTIDE SEQUENCE</scope>
</reference>
<proteinExistence type="predicted"/>
<dbReference type="Proteomes" id="UP000681720">
    <property type="component" value="Unassembled WGS sequence"/>
</dbReference>
<feature type="non-terminal residue" evidence="1">
    <location>
        <position position="1"/>
    </location>
</feature>
<protein>
    <submittedName>
        <fullName evidence="1">Uncharacterized protein</fullName>
    </submittedName>
</protein>
<comment type="caution">
    <text evidence="1">The sequence shown here is derived from an EMBL/GenBank/DDBJ whole genome shotgun (WGS) entry which is preliminary data.</text>
</comment>
<evidence type="ECO:0000313" key="1">
    <source>
        <dbReference type="EMBL" id="CAF4893980.1"/>
    </source>
</evidence>
<evidence type="ECO:0000313" key="2">
    <source>
        <dbReference type="Proteomes" id="UP000681720"/>
    </source>
</evidence>
<dbReference type="EMBL" id="CAJOBJ010174083">
    <property type="protein sequence ID" value="CAF4893980.1"/>
    <property type="molecule type" value="Genomic_DNA"/>
</dbReference>
<organism evidence="1 2">
    <name type="scientific">Rotaria magnacalcarata</name>
    <dbReference type="NCBI Taxonomy" id="392030"/>
    <lineage>
        <taxon>Eukaryota</taxon>
        <taxon>Metazoa</taxon>
        <taxon>Spiralia</taxon>
        <taxon>Gnathifera</taxon>
        <taxon>Rotifera</taxon>
        <taxon>Eurotatoria</taxon>
        <taxon>Bdelloidea</taxon>
        <taxon>Philodinida</taxon>
        <taxon>Philodinidae</taxon>
        <taxon>Rotaria</taxon>
    </lineage>
</organism>
<sequence length="38" mass="4303">LDSGLDFEKLLAAVQGRCGDTTDAECCRLDRFRTLQRE</sequence>